<dbReference type="Proteomes" id="UP000320333">
    <property type="component" value="Unassembled WGS sequence"/>
</dbReference>
<dbReference type="PANTHER" id="PTHR37845">
    <property type="entry name" value="SEQUENCE ORPHAN"/>
    <property type="match status" value="1"/>
</dbReference>
<proteinExistence type="predicted"/>
<dbReference type="STRING" id="246404.A0A507EXM8"/>
<dbReference type="OrthoDB" id="275936at2759"/>
<keyword evidence="2" id="KW-1185">Reference proteome</keyword>
<reference evidence="1 2" key="1">
    <citation type="journal article" date="2019" name="Sci. Rep.">
        <title>Comparative genomics of chytrid fungi reveal insights into the obligate biotrophic and pathogenic lifestyle of Synchytrium endobioticum.</title>
        <authorList>
            <person name="van de Vossenberg B.T.L.H."/>
            <person name="Warris S."/>
            <person name="Nguyen H.D.T."/>
            <person name="van Gent-Pelzer M.P.E."/>
            <person name="Joly D.L."/>
            <person name="van de Geest H.C."/>
            <person name="Bonants P.J.M."/>
            <person name="Smith D.S."/>
            <person name="Levesque C.A."/>
            <person name="van der Lee T.A.J."/>
        </authorList>
    </citation>
    <scope>NUCLEOTIDE SEQUENCE [LARGE SCALE GENOMIC DNA]</scope>
    <source>
        <strain evidence="1 2">CBS 675.73</strain>
    </source>
</reference>
<evidence type="ECO:0000313" key="2">
    <source>
        <dbReference type="Proteomes" id="UP000320333"/>
    </source>
</evidence>
<evidence type="ECO:0000313" key="1">
    <source>
        <dbReference type="EMBL" id="TPX68661.1"/>
    </source>
</evidence>
<dbReference type="InterPro" id="IPR038781">
    <property type="entry name" value="C365.16-ike"/>
</dbReference>
<dbReference type="EMBL" id="QEAP01000345">
    <property type="protein sequence ID" value="TPX68661.1"/>
    <property type="molecule type" value="Genomic_DNA"/>
</dbReference>
<organism evidence="1 2">
    <name type="scientific">Chytriomyces confervae</name>
    <dbReference type="NCBI Taxonomy" id="246404"/>
    <lineage>
        <taxon>Eukaryota</taxon>
        <taxon>Fungi</taxon>
        <taxon>Fungi incertae sedis</taxon>
        <taxon>Chytridiomycota</taxon>
        <taxon>Chytridiomycota incertae sedis</taxon>
        <taxon>Chytridiomycetes</taxon>
        <taxon>Chytridiales</taxon>
        <taxon>Chytriomycetaceae</taxon>
        <taxon>Chytriomyces</taxon>
    </lineage>
</organism>
<dbReference type="GO" id="GO:0005739">
    <property type="term" value="C:mitochondrion"/>
    <property type="evidence" value="ECO:0007669"/>
    <property type="project" value="TreeGrafter"/>
</dbReference>
<name>A0A507EXM8_9FUNG</name>
<sequence>MSEQLARSSLDEDARRLKDPSVLYGTLAADVVAGACTAGVTSPVVAVIDRSIIANFSGKQSLIRGLGDGFYTLLTRPLVHIRQPSVLAVFTVYSLTYAATNVTDTMSKRMSIDPAVPKLIASSTTNTGLTIWKDSLLTRWFGQGTPRPVPMKSYACFGFRDSLTMAAAFTFPPMLSEVLQGPTIGANKQTADVACQLFLPCAFQFITTPVHLLGLDFYNRPNHKEAGGAAGRLRAVGKEYLPSTFARMGRILPAFGIGGVLNKNVRSTATSLFTSLGQ</sequence>
<comment type="caution">
    <text evidence="1">The sequence shown here is derived from an EMBL/GenBank/DDBJ whole genome shotgun (WGS) entry which is preliminary data.</text>
</comment>
<dbReference type="PANTHER" id="PTHR37845:SF1">
    <property type="entry name" value="SEQUENCE ORPHAN"/>
    <property type="match status" value="1"/>
</dbReference>
<dbReference type="AlphaFoldDB" id="A0A507EXM8"/>
<accession>A0A507EXM8</accession>
<gene>
    <name evidence="1" type="ORF">CcCBS67573_g07100</name>
</gene>
<protein>
    <submittedName>
        <fullName evidence="1">Uncharacterized protein</fullName>
    </submittedName>
</protein>